<dbReference type="InterPro" id="IPR009057">
    <property type="entry name" value="Homeodomain-like_sf"/>
</dbReference>
<dbReference type="OrthoDB" id="2219495at2759"/>
<evidence type="ECO:0000256" key="1">
    <source>
        <dbReference type="ARBA" id="ARBA00005995"/>
    </source>
</evidence>
<protein>
    <recommendedName>
        <fullName evidence="4">SWIRM domain-containing protein</fullName>
    </recommendedName>
</protein>
<dbReference type="InterPro" id="IPR007526">
    <property type="entry name" value="SWIRM"/>
</dbReference>
<dbReference type="InterPro" id="IPR050281">
    <property type="entry name" value="Flavin_monoamine_oxidase"/>
</dbReference>
<dbReference type="InterPro" id="IPR002937">
    <property type="entry name" value="Amino_oxidase"/>
</dbReference>
<accession>A0A921QKD9</accession>
<dbReference type="InterPro" id="IPR036188">
    <property type="entry name" value="FAD/NAD-bd_sf"/>
</dbReference>
<gene>
    <name evidence="5" type="ORF">BDA96_07G038700</name>
</gene>
<dbReference type="Proteomes" id="UP000807115">
    <property type="component" value="Chromosome 7"/>
</dbReference>
<dbReference type="SUPFAM" id="SSF51905">
    <property type="entry name" value="FAD/NAD(P)-binding domain"/>
    <property type="match status" value="1"/>
</dbReference>
<dbReference type="Gene3D" id="1.10.10.10">
    <property type="entry name" value="Winged helix-like DNA-binding domain superfamily/Winged helix DNA-binding domain"/>
    <property type="match status" value="1"/>
</dbReference>
<dbReference type="PROSITE" id="PS50934">
    <property type="entry name" value="SWIRM"/>
    <property type="match status" value="1"/>
</dbReference>
<reference evidence="5" key="1">
    <citation type="journal article" date="2019" name="BMC Genomics">
        <title>A new reference genome for Sorghum bicolor reveals high levels of sequence similarity between sweet and grain genotypes: implications for the genetics of sugar metabolism.</title>
        <authorList>
            <person name="Cooper E.A."/>
            <person name="Brenton Z.W."/>
            <person name="Flinn B.S."/>
            <person name="Jenkins J."/>
            <person name="Shu S."/>
            <person name="Flowers D."/>
            <person name="Luo F."/>
            <person name="Wang Y."/>
            <person name="Xia P."/>
            <person name="Barry K."/>
            <person name="Daum C."/>
            <person name="Lipzen A."/>
            <person name="Yoshinaga Y."/>
            <person name="Schmutz J."/>
            <person name="Saski C."/>
            <person name="Vermerris W."/>
            <person name="Kresovich S."/>
        </authorList>
    </citation>
    <scope>NUCLEOTIDE SEQUENCE</scope>
</reference>
<organism evidence="5 6">
    <name type="scientific">Sorghum bicolor</name>
    <name type="common">Sorghum</name>
    <name type="synonym">Sorghum vulgare</name>
    <dbReference type="NCBI Taxonomy" id="4558"/>
    <lineage>
        <taxon>Eukaryota</taxon>
        <taxon>Viridiplantae</taxon>
        <taxon>Streptophyta</taxon>
        <taxon>Embryophyta</taxon>
        <taxon>Tracheophyta</taxon>
        <taxon>Spermatophyta</taxon>
        <taxon>Magnoliopsida</taxon>
        <taxon>Liliopsida</taxon>
        <taxon>Poales</taxon>
        <taxon>Poaceae</taxon>
        <taxon>PACMAD clade</taxon>
        <taxon>Panicoideae</taxon>
        <taxon>Andropogonodae</taxon>
        <taxon>Andropogoneae</taxon>
        <taxon>Sorghinae</taxon>
        <taxon>Sorghum</taxon>
    </lineage>
</organism>
<dbReference type="Pfam" id="PF04433">
    <property type="entry name" value="SWIRM"/>
    <property type="match status" value="1"/>
</dbReference>
<proteinExistence type="inferred from homology"/>
<feature type="domain" description="SWIRM" evidence="4">
    <location>
        <begin position="55"/>
        <end position="154"/>
    </location>
</feature>
<dbReference type="PANTHER" id="PTHR10742:SF373">
    <property type="entry name" value="LYSINE-SPECIFIC HISTONE DEMETHYLASE 1 HOMOLOG 2"/>
    <property type="match status" value="1"/>
</dbReference>
<dbReference type="SUPFAM" id="SSF54373">
    <property type="entry name" value="FAD-linked reductases, C-terminal domain"/>
    <property type="match status" value="1"/>
</dbReference>
<dbReference type="GO" id="GO:0006325">
    <property type="term" value="P:chromatin organization"/>
    <property type="evidence" value="ECO:0007669"/>
    <property type="project" value="UniProtKB-KW"/>
</dbReference>
<evidence type="ECO:0000313" key="5">
    <source>
        <dbReference type="EMBL" id="KAG0522455.1"/>
    </source>
</evidence>
<dbReference type="PANTHER" id="PTHR10742">
    <property type="entry name" value="FLAVIN MONOAMINE OXIDASE"/>
    <property type="match status" value="1"/>
</dbReference>
<evidence type="ECO:0000256" key="3">
    <source>
        <dbReference type="SAM" id="MobiDB-lite"/>
    </source>
</evidence>
<dbReference type="InterPro" id="IPR036388">
    <property type="entry name" value="WH-like_DNA-bd_sf"/>
</dbReference>
<keyword evidence="2" id="KW-0156">Chromatin regulator</keyword>
<evidence type="ECO:0000313" key="6">
    <source>
        <dbReference type="Proteomes" id="UP000807115"/>
    </source>
</evidence>
<dbReference type="OMA" id="VTHWERE"/>
<dbReference type="Gene3D" id="3.50.50.60">
    <property type="entry name" value="FAD/NAD(P)-binding domain"/>
    <property type="match status" value="1"/>
</dbReference>
<dbReference type="SUPFAM" id="SSF46689">
    <property type="entry name" value="Homeodomain-like"/>
    <property type="match status" value="1"/>
</dbReference>
<evidence type="ECO:0000259" key="4">
    <source>
        <dbReference type="PROSITE" id="PS50934"/>
    </source>
</evidence>
<dbReference type="AlphaFoldDB" id="A0A921QKD9"/>
<comment type="similarity">
    <text evidence="1">Belongs to the flavin monoamine oxidase family.</text>
</comment>
<feature type="region of interest" description="Disordered" evidence="3">
    <location>
        <begin position="1"/>
        <end position="25"/>
    </location>
</feature>
<comment type="caution">
    <text evidence="5">The sequence shown here is derived from an EMBL/GenBank/DDBJ whole genome shotgun (WGS) entry which is preliminary data.</text>
</comment>
<dbReference type="GO" id="GO:0016491">
    <property type="term" value="F:oxidoreductase activity"/>
    <property type="evidence" value="ECO:0007669"/>
    <property type="project" value="InterPro"/>
</dbReference>
<feature type="compositionally biased region" description="Low complexity" evidence="3">
    <location>
        <begin position="13"/>
        <end position="24"/>
    </location>
</feature>
<dbReference type="Gramene" id="EES14528">
    <property type="protein sequence ID" value="EES14528"/>
    <property type="gene ID" value="SORBI_3007G036700"/>
</dbReference>
<dbReference type="Gene3D" id="3.90.660.10">
    <property type="match status" value="1"/>
</dbReference>
<dbReference type="EMBL" id="CM027686">
    <property type="protein sequence ID" value="KAG0522455.1"/>
    <property type="molecule type" value="Genomic_DNA"/>
</dbReference>
<reference evidence="5" key="2">
    <citation type="submission" date="2020-10" db="EMBL/GenBank/DDBJ databases">
        <authorList>
            <person name="Cooper E.A."/>
            <person name="Brenton Z.W."/>
            <person name="Flinn B.S."/>
            <person name="Jenkins J."/>
            <person name="Shu S."/>
            <person name="Flowers D."/>
            <person name="Luo F."/>
            <person name="Wang Y."/>
            <person name="Xia P."/>
            <person name="Barry K."/>
            <person name="Daum C."/>
            <person name="Lipzen A."/>
            <person name="Yoshinaga Y."/>
            <person name="Schmutz J."/>
            <person name="Saski C."/>
            <person name="Vermerris W."/>
            <person name="Kresovich S."/>
        </authorList>
    </citation>
    <scope>NUCLEOTIDE SEQUENCE</scope>
</reference>
<dbReference type="GO" id="GO:0050660">
    <property type="term" value="F:flavin adenine dinucleotide binding"/>
    <property type="evidence" value="ECO:0007669"/>
    <property type="project" value="UniProtKB-ARBA"/>
</dbReference>
<name>A0A921QKD9_SORBI</name>
<dbReference type="Pfam" id="PF01593">
    <property type="entry name" value="Amino_oxidase"/>
    <property type="match status" value="1"/>
</dbReference>
<sequence>MSSSSPPRRPQRRAASTRPPSYDESLLDAELEGLLGDAASRRVRRLRRLSAEERQRETETEALIALSLGFPIDELLPEERPLLPPHIANAPNDYIVVRNHILASWRADPRAPLPLGCVLETVASSYDRLVAAAYGYLARAGHINFGVSAAFPAAPPPDAATQGAAAVLVVGAGLAGLAAARQLLRFGLRVLVLEGRSRPGGRVYTARLGEDKAAVELGGSVITGIHANPLGVLARQLGLPLHKVRDRCPLYYPDGRIVETRLDRTIDLVFNTLLDHATKVRESLNEAAERISLEEAIEKLRRLYHVARTDEEQMVLNWHFANLEFSNAGCLSELSLAHWDQDDPYEMGGDHCFLAGGNSRLIHALCDGVPVLYEKKVSRIEYGVDGVSVTVEEGQIFQADMVLCTVPLGVLKSGSIVFDPELPQEKLGAIQRLGFGLLDKVAMVFPHVFWDENIDTFGCLNKDSSKRGEFFLFYSYHTVSGGAVLIALVAGEAALEFEKVDPIVSLHRVLGILKGIYGPKGVTVPDPIQSVCTRWGSDPFCSGSYSHVRVGSSGADYDILAESVNDRLFFAGEATNRAYPATMHGALLSGLREASKIHRASESLVNSDQKKNSLPKRLKPPNGALLDLFLEPDLEFGRFSFVFSSLTPDDPEATGILRFSLDKRFFLQPNNPELDGDQKDYSSASGAFHLYATVSREQADQLQKSSEDDRTRLGVLCKDFSVKLMGYDNTCDVGSDLISSILSARKARKLLQHPKNFKISR</sequence>
<evidence type="ECO:0000256" key="2">
    <source>
        <dbReference type="ARBA" id="ARBA00022853"/>
    </source>
</evidence>